<gene>
    <name evidence="2" type="ORF">M407DRAFT_214054</name>
</gene>
<dbReference type="OrthoDB" id="3244203at2759"/>
<reference evidence="3" key="2">
    <citation type="submission" date="2015-01" db="EMBL/GenBank/DDBJ databases">
        <title>Evolutionary Origins and Diversification of the Mycorrhizal Mutualists.</title>
        <authorList>
            <consortium name="DOE Joint Genome Institute"/>
            <consortium name="Mycorrhizal Genomics Consortium"/>
            <person name="Kohler A."/>
            <person name="Kuo A."/>
            <person name="Nagy L.G."/>
            <person name="Floudas D."/>
            <person name="Copeland A."/>
            <person name="Barry K.W."/>
            <person name="Cichocki N."/>
            <person name="Veneault-Fourrey C."/>
            <person name="LaButti K."/>
            <person name="Lindquist E.A."/>
            <person name="Lipzen A."/>
            <person name="Lundell T."/>
            <person name="Morin E."/>
            <person name="Murat C."/>
            <person name="Riley R."/>
            <person name="Ohm R."/>
            <person name="Sun H."/>
            <person name="Tunlid A."/>
            <person name="Henrissat B."/>
            <person name="Grigoriev I.V."/>
            <person name="Hibbett D.S."/>
            <person name="Martin F."/>
        </authorList>
    </citation>
    <scope>NUCLEOTIDE SEQUENCE [LARGE SCALE GENOMIC DNA]</scope>
    <source>
        <strain evidence="3">MUT 4182</strain>
    </source>
</reference>
<name>A0A0C3LQX9_9AGAM</name>
<dbReference type="Proteomes" id="UP000054248">
    <property type="component" value="Unassembled WGS sequence"/>
</dbReference>
<dbReference type="EMBL" id="KN823075">
    <property type="protein sequence ID" value="KIO23817.1"/>
    <property type="molecule type" value="Genomic_DNA"/>
</dbReference>
<reference evidence="2 3" key="1">
    <citation type="submission" date="2014-04" db="EMBL/GenBank/DDBJ databases">
        <authorList>
            <consortium name="DOE Joint Genome Institute"/>
            <person name="Kuo A."/>
            <person name="Girlanda M."/>
            <person name="Perotto S."/>
            <person name="Kohler A."/>
            <person name="Nagy L.G."/>
            <person name="Floudas D."/>
            <person name="Copeland A."/>
            <person name="Barry K.W."/>
            <person name="Cichocki N."/>
            <person name="Veneault-Fourrey C."/>
            <person name="LaButti K."/>
            <person name="Lindquist E.A."/>
            <person name="Lipzen A."/>
            <person name="Lundell T."/>
            <person name="Morin E."/>
            <person name="Murat C."/>
            <person name="Sun H."/>
            <person name="Tunlid A."/>
            <person name="Henrissat B."/>
            <person name="Grigoriev I.V."/>
            <person name="Hibbett D.S."/>
            <person name="Martin F."/>
            <person name="Nordberg H.P."/>
            <person name="Cantor M.N."/>
            <person name="Hua S.X."/>
        </authorList>
    </citation>
    <scope>NUCLEOTIDE SEQUENCE [LARGE SCALE GENOMIC DNA]</scope>
    <source>
        <strain evidence="2 3">MUT 4182</strain>
    </source>
</reference>
<evidence type="ECO:0000313" key="3">
    <source>
        <dbReference type="Proteomes" id="UP000054248"/>
    </source>
</evidence>
<evidence type="ECO:0000313" key="2">
    <source>
        <dbReference type="EMBL" id="KIO23817.1"/>
    </source>
</evidence>
<sequence length="184" mass="20055">MFPSHTRIQLFSILAVLSSSVAASDVDARATSQTLPDIFKSATSQIASLTQQINRSIVFNKTLTAEPTYVESLLGQVGQVVTKAGDQVNQIGKLPFDQISGGLTQSDIQYLSTDFLTAVVLSVNAPKSVVTQYPEIQKSIDGVESCMPIFGGWLCYWFPWLCWWGPWLIYASASFTKLGLAIAP</sequence>
<feature type="signal peptide" evidence="1">
    <location>
        <begin position="1"/>
        <end position="23"/>
    </location>
</feature>
<protein>
    <submittedName>
        <fullName evidence="2">Uncharacterized protein</fullName>
    </submittedName>
</protein>
<proteinExistence type="predicted"/>
<feature type="chain" id="PRO_5002179695" evidence="1">
    <location>
        <begin position="24"/>
        <end position="184"/>
    </location>
</feature>
<organism evidence="2 3">
    <name type="scientific">Tulasnella calospora MUT 4182</name>
    <dbReference type="NCBI Taxonomy" id="1051891"/>
    <lineage>
        <taxon>Eukaryota</taxon>
        <taxon>Fungi</taxon>
        <taxon>Dikarya</taxon>
        <taxon>Basidiomycota</taxon>
        <taxon>Agaricomycotina</taxon>
        <taxon>Agaricomycetes</taxon>
        <taxon>Cantharellales</taxon>
        <taxon>Tulasnellaceae</taxon>
        <taxon>Tulasnella</taxon>
    </lineage>
</organism>
<accession>A0A0C3LQX9</accession>
<dbReference type="AlphaFoldDB" id="A0A0C3LQX9"/>
<keyword evidence="1" id="KW-0732">Signal</keyword>
<dbReference type="HOGENOM" id="CLU_089421_0_0_1"/>
<evidence type="ECO:0000256" key="1">
    <source>
        <dbReference type="SAM" id="SignalP"/>
    </source>
</evidence>
<keyword evidence="3" id="KW-1185">Reference proteome</keyword>